<evidence type="ECO:0000256" key="1">
    <source>
        <dbReference type="SAM" id="MobiDB-lite"/>
    </source>
</evidence>
<organism evidence="2 3">
    <name type="scientific">Choiromyces venosus 120613-1</name>
    <dbReference type="NCBI Taxonomy" id="1336337"/>
    <lineage>
        <taxon>Eukaryota</taxon>
        <taxon>Fungi</taxon>
        <taxon>Dikarya</taxon>
        <taxon>Ascomycota</taxon>
        <taxon>Pezizomycotina</taxon>
        <taxon>Pezizomycetes</taxon>
        <taxon>Pezizales</taxon>
        <taxon>Tuberaceae</taxon>
        <taxon>Choiromyces</taxon>
    </lineage>
</organism>
<proteinExistence type="predicted"/>
<keyword evidence="3" id="KW-1185">Reference proteome</keyword>
<dbReference type="EMBL" id="ML120534">
    <property type="protein sequence ID" value="RPA90219.1"/>
    <property type="molecule type" value="Genomic_DNA"/>
</dbReference>
<gene>
    <name evidence="2" type="ORF">L873DRAFT_1795619</name>
</gene>
<reference evidence="2 3" key="1">
    <citation type="journal article" date="2018" name="Nat. Ecol. Evol.">
        <title>Pezizomycetes genomes reveal the molecular basis of ectomycorrhizal truffle lifestyle.</title>
        <authorList>
            <person name="Murat C."/>
            <person name="Payen T."/>
            <person name="Noel B."/>
            <person name="Kuo A."/>
            <person name="Morin E."/>
            <person name="Chen J."/>
            <person name="Kohler A."/>
            <person name="Krizsan K."/>
            <person name="Balestrini R."/>
            <person name="Da Silva C."/>
            <person name="Montanini B."/>
            <person name="Hainaut M."/>
            <person name="Levati E."/>
            <person name="Barry K.W."/>
            <person name="Belfiori B."/>
            <person name="Cichocki N."/>
            <person name="Clum A."/>
            <person name="Dockter R.B."/>
            <person name="Fauchery L."/>
            <person name="Guy J."/>
            <person name="Iotti M."/>
            <person name="Le Tacon F."/>
            <person name="Lindquist E.A."/>
            <person name="Lipzen A."/>
            <person name="Malagnac F."/>
            <person name="Mello A."/>
            <person name="Molinier V."/>
            <person name="Miyauchi S."/>
            <person name="Poulain J."/>
            <person name="Riccioni C."/>
            <person name="Rubini A."/>
            <person name="Sitrit Y."/>
            <person name="Splivallo R."/>
            <person name="Traeger S."/>
            <person name="Wang M."/>
            <person name="Zifcakova L."/>
            <person name="Wipf D."/>
            <person name="Zambonelli A."/>
            <person name="Paolocci F."/>
            <person name="Nowrousian M."/>
            <person name="Ottonello S."/>
            <person name="Baldrian P."/>
            <person name="Spatafora J.W."/>
            <person name="Henrissat B."/>
            <person name="Nagy L.G."/>
            <person name="Aury J.M."/>
            <person name="Wincker P."/>
            <person name="Grigoriev I.V."/>
            <person name="Bonfante P."/>
            <person name="Martin F.M."/>
        </authorList>
    </citation>
    <scope>NUCLEOTIDE SEQUENCE [LARGE SCALE GENOMIC DNA]</scope>
    <source>
        <strain evidence="2 3">120613-1</strain>
    </source>
</reference>
<feature type="region of interest" description="Disordered" evidence="1">
    <location>
        <begin position="123"/>
        <end position="142"/>
    </location>
</feature>
<protein>
    <submittedName>
        <fullName evidence="2">Uncharacterized protein</fullName>
    </submittedName>
</protein>
<dbReference type="Proteomes" id="UP000276215">
    <property type="component" value="Unassembled WGS sequence"/>
</dbReference>
<name>A0A3N4IW54_9PEZI</name>
<sequence>MDTRVLVCKAKDTAGIQHNVEFQIKPWDCSNSHVVVPLTDLTPTANSIDSVVKFSTSTSGLVNAINLTELSIPLDQTDNYIDDNIHCTLDWLLSNLLFSESELLSHQDLEEATDLPWLHELSGPNEEEVLDNSAKPEVIGSN</sequence>
<accession>A0A3N4IW54</accession>
<evidence type="ECO:0000313" key="3">
    <source>
        <dbReference type="Proteomes" id="UP000276215"/>
    </source>
</evidence>
<evidence type="ECO:0000313" key="2">
    <source>
        <dbReference type="EMBL" id="RPA90219.1"/>
    </source>
</evidence>
<dbReference type="AlphaFoldDB" id="A0A3N4IW54"/>